<dbReference type="Proteomes" id="UP000386466">
    <property type="component" value="Unassembled WGS sequence"/>
</dbReference>
<keyword evidence="1" id="KW-0675">Receptor</keyword>
<evidence type="ECO:0000313" key="1">
    <source>
        <dbReference type="EMBL" id="VFV34537.1"/>
    </source>
</evidence>
<reference evidence="1 2" key="1">
    <citation type="submission" date="2019-01" db="EMBL/GenBank/DDBJ databases">
        <authorList>
            <person name="Alioto T."/>
            <person name="Alioto T."/>
        </authorList>
    </citation>
    <scope>NUCLEOTIDE SEQUENCE [LARGE SCALE GENOMIC DNA]</scope>
</reference>
<evidence type="ECO:0000313" key="2">
    <source>
        <dbReference type="Proteomes" id="UP000386466"/>
    </source>
</evidence>
<protein>
    <submittedName>
        <fullName evidence="1">Nuclear receptor coactivator 7-like</fullName>
    </submittedName>
</protein>
<name>A0A485NPG0_LYNPA</name>
<dbReference type="AlphaFoldDB" id="A0A485NPG0"/>
<accession>A0A485NPG0</accession>
<gene>
    <name evidence="1" type="ORF">LYPA_23C005723</name>
</gene>
<keyword evidence="2" id="KW-1185">Reference proteome</keyword>
<proteinExistence type="predicted"/>
<organism evidence="1 2">
    <name type="scientific">Lynx pardinus</name>
    <name type="common">Iberian lynx</name>
    <name type="synonym">Felis pardina</name>
    <dbReference type="NCBI Taxonomy" id="191816"/>
    <lineage>
        <taxon>Eukaryota</taxon>
        <taxon>Metazoa</taxon>
        <taxon>Chordata</taxon>
        <taxon>Craniata</taxon>
        <taxon>Vertebrata</taxon>
        <taxon>Euteleostomi</taxon>
        <taxon>Mammalia</taxon>
        <taxon>Eutheria</taxon>
        <taxon>Laurasiatheria</taxon>
        <taxon>Carnivora</taxon>
        <taxon>Feliformia</taxon>
        <taxon>Felidae</taxon>
        <taxon>Felinae</taxon>
        <taxon>Lynx</taxon>
    </lineage>
</organism>
<sequence>MLDGGGQAVGFPENTVNLHEDLDKVKLIEYYLNNKEGSQLSENLQKTELSDGKSIKQMGIDIILSTSLSLDR</sequence>
<dbReference type="EMBL" id="CAAGRJ010019720">
    <property type="protein sequence ID" value="VFV34537.1"/>
    <property type="molecule type" value="Genomic_DNA"/>
</dbReference>